<sequence>MMAASHILDKSSDTRQRLLLTALHLYAKEGLHAVSLRRISTEAGSRNSAAMHYHFDNKLGVIQALLDMVSRELARTAAALRAERGVPRTLRSSSRHILRPLAELPGRQPWGADGARFLSRLVSDGDEEIADMVNDITTPFLERLDKALSEQLPELPAKVRRLRLMFVITNVVHGVADVAWLPRTPLGDLSDFDEDTLLDHLVDYLIGGLQAPSPIHD</sequence>
<dbReference type="Pfam" id="PF17939">
    <property type="entry name" value="TetR_C_30"/>
    <property type="match status" value="1"/>
</dbReference>
<evidence type="ECO:0000256" key="3">
    <source>
        <dbReference type="ARBA" id="ARBA00023163"/>
    </source>
</evidence>
<evidence type="ECO:0000259" key="5">
    <source>
        <dbReference type="Pfam" id="PF17939"/>
    </source>
</evidence>
<dbReference type="SUPFAM" id="SSF48498">
    <property type="entry name" value="Tetracyclin repressor-like, C-terminal domain"/>
    <property type="match status" value="1"/>
</dbReference>
<keyword evidence="1" id="KW-0805">Transcription regulation</keyword>
<keyword evidence="2" id="KW-0238">DNA-binding</keyword>
<dbReference type="PANTHER" id="PTHR30055">
    <property type="entry name" value="HTH-TYPE TRANSCRIPTIONAL REGULATOR RUTR"/>
    <property type="match status" value="1"/>
</dbReference>
<dbReference type="InterPro" id="IPR036271">
    <property type="entry name" value="Tet_transcr_reg_TetR-rel_C_sf"/>
</dbReference>
<evidence type="ECO:0000256" key="1">
    <source>
        <dbReference type="ARBA" id="ARBA00023015"/>
    </source>
</evidence>
<reference evidence="6" key="1">
    <citation type="submission" date="2019-02" db="EMBL/GenBank/DDBJ databases">
        <authorList>
            <person name="Li S.-H."/>
        </authorList>
    </citation>
    <scope>NUCLEOTIDE SEQUENCE</scope>
    <source>
        <strain evidence="6">IMCC11814</strain>
    </source>
</reference>
<dbReference type="RefSeq" id="WP_279249455.1">
    <property type="nucleotide sequence ID" value="NZ_SHNO01000001.1"/>
</dbReference>
<keyword evidence="7" id="KW-1185">Reference proteome</keyword>
<dbReference type="EMBL" id="SHNO01000001">
    <property type="protein sequence ID" value="MCX2977747.1"/>
    <property type="molecule type" value="Genomic_DNA"/>
</dbReference>
<dbReference type="Gene3D" id="1.10.357.10">
    <property type="entry name" value="Tetracycline Repressor, domain 2"/>
    <property type="match status" value="1"/>
</dbReference>
<dbReference type="Pfam" id="PF00440">
    <property type="entry name" value="TetR_N"/>
    <property type="match status" value="1"/>
</dbReference>
<dbReference type="SUPFAM" id="SSF46689">
    <property type="entry name" value="Homeodomain-like"/>
    <property type="match status" value="1"/>
</dbReference>
<accession>A0ABT3T8D3</accession>
<dbReference type="PANTHER" id="PTHR30055:SF234">
    <property type="entry name" value="HTH-TYPE TRANSCRIPTIONAL REGULATOR BETI"/>
    <property type="match status" value="1"/>
</dbReference>
<dbReference type="InterPro" id="IPR009057">
    <property type="entry name" value="Homeodomain-like_sf"/>
</dbReference>
<proteinExistence type="predicted"/>
<evidence type="ECO:0000313" key="7">
    <source>
        <dbReference type="Proteomes" id="UP001143304"/>
    </source>
</evidence>
<dbReference type="InterPro" id="IPR041586">
    <property type="entry name" value="PsrA_TetR_C"/>
</dbReference>
<dbReference type="Proteomes" id="UP001143304">
    <property type="component" value="Unassembled WGS sequence"/>
</dbReference>
<dbReference type="InterPro" id="IPR001647">
    <property type="entry name" value="HTH_TetR"/>
</dbReference>
<evidence type="ECO:0000259" key="4">
    <source>
        <dbReference type="Pfam" id="PF00440"/>
    </source>
</evidence>
<organism evidence="6 7">
    <name type="scientific">Candidatus Marimicrobium litorale</name>
    <dbReference type="NCBI Taxonomy" id="2518991"/>
    <lineage>
        <taxon>Bacteria</taxon>
        <taxon>Pseudomonadati</taxon>
        <taxon>Pseudomonadota</taxon>
        <taxon>Gammaproteobacteria</taxon>
        <taxon>Cellvibrionales</taxon>
        <taxon>Halieaceae</taxon>
        <taxon>Marimicrobium</taxon>
    </lineage>
</organism>
<feature type="domain" description="PsrA tetracyclin repressor-like C-terminal" evidence="5">
    <location>
        <begin position="97"/>
        <end position="208"/>
    </location>
</feature>
<dbReference type="InterPro" id="IPR050109">
    <property type="entry name" value="HTH-type_TetR-like_transc_reg"/>
</dbReference>
<evidence type="ECO:0000256" key="2">
    <source>
        <dbReference type="ARBA" id="ARBA00023125"/>
    </source>
</evidence>
<evidence type="ECO:0000313" key="6">
    <source>
        <dbReference type="EMBL" id="MCX2977747.1"/>
    </source>
</evidence>
<feature type="domain" description="HTH tetR-type" evidence="4">
    <location>
        <begin position="19"/>
        <end position="65"/>
    </location>
</feature>
<gene>
    <name evidence="6" type="ORF">EYC82_10325</name>
</gene>
<keyword evidence="3" id="KW-0804">Transcription</keyword>
<comment type="caution">
    <text evidence="6">The sequence shown here is derived from an EMBL/GenBank/DDBJ whole genome shotgun (WGS) entry which is preliminary data.</text>
</comment>
<name>A0ABT3T8D3_9GAMM</name>
<protein>
    <submittedName>
        <fullName evidence="6">TetR/AcrR family transcriptional regulator</fullName>
    </submittedName>
</protein>